<dbReference type="PANTHER" id="PTHR46211">
    <property type="entry name" value="GLYCEROPHOSPHORYL DIESTER PHOSPHODIESTERASE"/>
    <property type="match status" value="1"/>
</dbReference>
<gene>
    <name evidence="2" type="ORF">L2737_08860</name>
</gene>
<dbReference type="Pfam" id="PF03009">
    <property type="entry name" value="GDPD"/>
    <property type="match status" value="1"/>
</dbReference>
<name>A0ABT0KP84_9GAMM</name>
<dbReference type="EMBL" id="JAKIKU010000004">
    <property type="protein sequence ID" value="MCL1045434.1"/>
    <property type="molecule type" value="Genomic_DNA"/>
</dbReference>
<protein>
    <submittedName>
        <fullName evidence="2">Glycerophosphodiester phosphodiesterase</fullName>
    </submittedName>
</protein>
<dbReference type="PROSITE" id="PS51257">
    <property type="entry name" value="PROKAR_LIPOPROTEIN"/>
    <property type="match status" value="1"/>
</dbReference>
<dbReference type="PROSITE" id="PS51704">
    <property type="entry name" value="GP_PDE"/>
    <property type="match status" value="1"/>
</dbReference>
<organism evidence="2 3">
    <name type="scientific">Shewanella electrodiphila</name>
    <dbReference type="NCBI Taxonomy" id="934143"/>
    <lineage>
        <taxon>Bacteria</taxon>
        <taxon>Pseudomonadati</taxon>
        <taxon>Pseudomonadota</taxon>
        <taxon>Gammaproteobacteria</taxon>
        <taxon>Alteromonadales</taxon>
        <taxon>Shewanellaceae</taxon>
        <taxon>Shewanella</taxon>
    </lineage>
</organism>
<dbReference type="RefSeq" id="WP_248955496.1">
    <property type="nucleotide sequence ID" value="NZ_JAKIKU010000004.1"/>
</dbReference>
<sequence>MTGRTRHFTFFNLIVITGLVILSGCKSTPEPVEPAYVVPAALAHLPLDAASQGLDIIDTQMALGDRNLYLNNHGHIKMLSTAQCPIDISAHRGDFRQPESSYNAIAAALNDNFNSVEIDVMLLKDGTWVNHHDSQTGRATVHYTGERYKLERMSRKDFSELKLRDKDTNALLNERPITATEAFKIFAAYRLPSQKLNVEIKSDANGQELVDLDNMLRKYIGLSGYYYSAADQDTLYKLRGINPYVYLGFLQGGHPTSIEKLRSDLRKGVKNDAYYLDNQDDIELAGRYGTKRYRSRYKDYTSSEALRKLQNKLGSNSGIHLDIRSYMQHLAVKSRAHSLGMKVYTYSLNGTDYHQTQLLKLNKNKLPDGVIVDATPYKICQRLFTASVPAKHYQPLSNLGRYIASLPQDADFDRFQEMLGYQTEGYYLSLNDGLKSITGAKKAQVKNTTPPPLLEHGFPTITDEKIEHKTGETILLTLPDSKAK</sequence>
<dbReference type="Proteomes" id="UP001202134">
    <property type="component" value="Unassembled WGS sequence"/>
</dbReference>
<dbReference type="InterPro" id="IPR030395">
    <property type="entry name" value="GP_PDE_dom"/>
</dbReference>
<reference evidence="2 3" key="1">
    <citation type="submission" date="2022-01" db="EMBL/GenBank/DDBJ databases">
        <title>Whole genome-based taxonomy of the Shewanellaceae.</title>
        <authorList>
            <person name="Martin-Rodriguez A.J."/>
        </authorList>
    </citation>
    <scope>NUCLEOTIDE SEQUENCE [LARGE SCALE GENOMIC DNA]</scope>
    <source>
        <strain evidence="2 3">DSM 24955</strain>
    </source>
</reference>
<dbReference type="InterPro" id="IPR017946">
    <property type="entry name" value="PLC-like_Pdiesterase_TIM-brl"/>
</dbReference>
<keyword evidence="3" id="KW-1185">Reference proteome</keyword>
<evidence type="ECO:0000259" key="1">
    <source>
        <dbReference type="PROSITE" id="PS51704"/>
    </source>
</evidence>
<evidence type="ECO:0000313" key="2">
    <source>
        <dbReference type="EMBL" id="MCL1045434.1"/>
    </source>
</evidence>
<dbReference type="Gene3D" id="3.20.20.190">
    <property type="entry name" value="Phosphatidylinositol (PI) phosphodiesterase"/>
    <property type="match status" value="1"/>
</dbReference>
<dbReference type="PANTHER" id="PTHR46211:SF14">
    <property type="entry name" value="GLYCEROPHOSPHODIESTER PHOSPHODIESTERASE"/>
    <property type="match status" value="1"/>
</dbReference>
<feature type="domain" description="GP-PDE" evidence="1">
    <location>
        <begin position="86"/>
        <end position="382"/>
    </location>
</feature>
<dbReference type="SUPFAM" id="SSF51695">
    <property type="entry name" value="PLC-like phosphodiesterases"/>
    <property type="match status" value="1"/>
</dbReference>
<evidence type="ECO:0000313" key="3">
    <source>
        <dbReference type="Proteomes" id="UP001202134"/>
    </source>
</evidence>
<proteinExistence type="predicted"/>
<comment type="caution">
    <text evidence="2">The sequence shown here is derived from an EMBL/GenBank/DDBJ whole genome shotgun (WGS) entry which is preliminary data.</text>
</comment>
<accession>A0ABT0KP84</accession>